<dbReference type="EMBL" id="BMXF01000009">
    <property type="protein sequence ID" value="GHB88259.1"/>
    <property type="molecule type" value="Genomic_DNA"/>
</dbReference>
<protein>
    <recommendedName>
        <fullName evidence="4">DUF3575 domain-containing protein</fullName>
    </recommendedName>
</protein>
<evidence type="ECO:0000256" key="1">
    <source>
        <dbReference type="SAM" id="SignalP"/>
    </source>
</evidence>
<evidence type="ECO:0000313" key="3">
    <source>
        <dbReference type="Proteomes" id="UP000598271"/>
    </source>
</evidence>
<keyword evidence="1" id="KW-0732">Signal</keyword>
<gene>
    <name evidence="2" type="ORF">GCM10007390_50430</name>
</gene>
<feature type="chain" id="PRO_5035260841" description="DUF3575 domain-containing protein" evidence="1">
    <location>
        <begin position="20"/>
        <end position="206"/>
    </location>
</feature>
<evidence type="ECO:0008006" key="4">
    <source>
        <dbReference type="Google" id="ProtNLM"/>
    </source>
</evidence>
<proteinExistence type="predicted"/>
<dbReference type="AlphaFoldDB" id="A0A8J3GCE3"/>
<organism evidence="2 3">
    <name type="scientific">Persicitalea jodogahamensis</name>
    <dbReference type="NCBI Taxonomy" id="402147"/>
    <lineage>
        <taxon>Bacteria</taxon>
        <taxon>Pseudomonadati</taxon>
        <taxon>Bacteroidota</taxon>
        <taxon>Cytophagia</taxon>
        <taxon>Cytophagales</taxon>
        <taxon>Spirosomataceae</taxon>
        <taxon>Persicitalea</taxon>
    </lineage>
</organism>
<name>A0A8J3GCE3_9BACT</name>
<dbReference type="RefSeq" id="WP_189569003.1">
    <property type="nucleotide sequence ID" value="NZ_BMXF01000009.1"/>
</dbReference>
<sequence length="206" mass="23862">MKIKLLLLSMLFATGLTDAHSQTQPQDSTYRKFYVGSTFFVLVNLVPVNNPPDFAQLNFGYRITPKDVVSVEAKTWKYAWPLGIPYGSSFEAPAEKYPGYVRSYGVALVYQRFLWKGAYAAVHAMNSLQSYTGEDSRKIQNGYQLFMTYRLGYHIPLFKNRFFIEPSIAMTQWPINTNVPESFADLERKWNRYFLFEPGLHFGIKF</sequence>
<comment type="caution">
    <text evidence="2">The sequence shown here is derived from an EMBL/GenBank/DDBJ whole genome shotgun (WGS) entry which is preliminary data.</text>
</comment>
<reference evidence="2 3" key="1">
    <citation type="journal article" date="2014" name="Int. J. Syst. Evol. Microbiol.">
        <title>Complete genome sequence of Corynebacterium casei LMG S-19264T (=DSM 44701T), isolated from a smear-ripened cheese.</title>
        <authorList>
            <consortium name="US DOE Joint Genome Institute (JGI-PGF)"/>
            <person name="Walter F."/>
            <person name="Albersmeier A."/>
            <person name="Kalinowski J."/>
            <person name="Ruckert C."/>
        </authorList>
    </citation>
    <scope>NUCLEOTIDE SEQUENCE [LARGE SCALE GENOMIC DNA]</scope>
    <source>
        <strain evidence="2 3">KCTC 12866</strain>
    </source>
</reference>
<accession>A0A8J3GCE3</accession>
<evidence type="ECO:0000313" key="2">
    <source>
        <dbReference type="EMBL" id="GHB88259.1"/>
    </source>
</evidence>
<feature type="signal peptide" evidence="1">
    <location>
        <begin position="1"/>
        <end position="19"/>
    </location>
</feature>
<dbReference type="Proteomes" id="UP000598271">
    <property type="component" value="Unassembled WGS sequence"/>
</dbReference>
<keyword evidence="3" id="KW-1185">Reference proteome</keyword>